<proteinExistence type="predicted"/>
<dbReference type="KEGG" id="pms:KNP414_01080"/>
<gene>
    <name evidence="1" type="ordered locus">KNP414_01080</name>
</gene>
<dbReference type="AlphaFoldDB" id="F8FCS6"/>
<name>F8FCS6_PAEMK</name>
<accession>F8FCS6</accession>
<sequence length="67" mass="7186">MLLSEGTDVFVPYPSAVVFSISGTVEEIELNFFSTIKAKLWQGFYRNKGRTSVCPSGRAGGAAGRSP</sequence>
<evidence type="ECO:0000313" key="1">
    <source>
        <dbReference type="EMBL" id="AEI39648.1"/>
    </source>
</evidence>
<reference evidence="2" key="1">
    <citation type="submission" date="2011-06" db="EMBL/GenBank/DDBJ databases">
        <title>Complete genome sequence of Paenibacillus mucilaginosus KNP414.</title>
        <authorList>
            <person name="Wang J."/>
            <person name="Hu S."/>
            <person name="Hu X."/>
            <person name="Zhang B."/>
            <person name="Dong D."/>
            <person name="Zhang S."/>
            <person name="Zhao K."/>
            <person name="Wu D."/>
        </authorList>
    </citation>
    <scope>NUCLEOTIDE SEQUENCE [LARGE SCALE GENOMIC DNA]</scope>
    <source>
        <strain evidence="2">KNP414</strain>
    </source>
</reference>
<evidence type="ECO:0000313" key="2">
    <source>
        <dbReference type="Proteomes" id="UP000006620"/>
    </source>
</evidence>
<reference evidence="1 2" key="2">
    <citation type="journal article" date="2013" name="Genome Announc.">
        <title>Genome Sequence of Growth-Improving Paenibacillus mucilaginosus Strain KNP414.</title>
        <authorList>
            <person name="Lu J.J."/>
            <person name="Wang J.F."/>
            <person name="Hu X.F."/>
        </authorList>
    </citation>
    <scope>NUCLEOTIDE SEQUENCE [LARGE SCALE GENOMIC DNA]</scope>
    <source>
        <strain evidence="1 2">KNP414</strain>
    </source>
</reference>
<dbReference type="HOGENOM" id="CLU_2808351_0_0_9"/>
<dbReference type="EMBL" id="CP002869">
    <property type="protein sequence ID" value="AEI39648.1"/>
    <property type="molecule type" value="Genomic_DNA"/>
</dbReference>
<dbReference type="PATRIC" id="fig|1036673.3.peg.953"/>
<dbReference type="Proteomes" id="UP000006620">
    <property type="component" value="Chromosome"/>
</dbReference>
<organism evidence="1 2">
    <name type="scientific">Paenibacillus mucilaginosus (strain KNP414)</name>
    <dbReference type="NCBI Taxonomy" id="1036673"/>
    <lineage>
        <taxon>Bacteria</taxon>
        <taxon>Bacillati</taxon>
        <taxon>Bacillota</taxon>
        <taxon>Bacilli</taxon>
        <taxon>Bacillales</taxon>
        <taxon>Paenibacillaceae</taxon>
        <taxon>Paenibacillus</taxon>
    </lineage>
</organism>
<protein>
    <submittedName>
        <fullName evidence="1">Uncharacterized protein</fullName>
    </submittedName>
</protein>